<sequence>MSMLKRLSADRSGNFGIITAILLPVLIGAGGLAVDVSNMMRSKRDLQEATDAATLAVATYMAQDSSATEDGAKKLASNFIKGQMANSVTSDVANDIAKSITATITTTTTSDGKRYDIQVASGYTLTLTPFMSFFGKTSTPIAASSSTTSGISETKSALSMTLVLDESGSMLANTGEQIKPATSCQQYDTGGSPIKATYPCYVKKIDALKTAANLLLDQLDKADPKSKFVRTNAIAWSGTIQDSSTFAWGTTKTRTDVINTMSAGGNTESYAPMKKAFDNLNTTGNGSESKIQSDAGNTKLTKYIVFMTDGSNNKDSSNTNTLTTCTSAKAAGIKIYSIAFMAPTAGQTLLNKCSSGAGYYYAAESMSDLLDAFKAIGEEASASKTLLTQ</sequence>
<dbReference type="Pfam" id="PF00092">
    <property type="entry name" value="VWA"/>
    <property type="match status" value="1"/>
</dbReference>
<dbReference type="CDD" id="cd00198">
    <property type="entry name" value="vWFA"/>
    <property type="match status" value="1"/>
</dbReference>
<dbReference type="SMART" id="SM00327">
    <property type="entry name" value="VWA"/>
    <property type="match status" value="1"/>
</dbReference>
<protein>
    <submittedName>
        <fullName evidence="2">TadE/TadG family protein</fullName>
    </submittedName>
</protein>
<dbReference type="Pfam" id="PF13400">
    <property type="entry name" value="Tad"/>
    <property type="match status" value="1"/>
</dbReference>
<dbReference type="Proteomes" id="UP000311605">
    <property type="component" value="Unassembled WGS sequence"/>
</dbReference>
<evidence type="ECO:0000313" key="2">
    <source>
        <dbReference type="EMBL" id="TNM62592.1"/>
    </source>
</evidence>
<dbReference type="OrthoDB" id="7522752at2"/>
<gene>
    <name evidence="2" type="ORF">FHP24_15235</name>
</gene>
<dbReference type="RefSeq" id="WP_139677090.1">
    <property type="nucleotide sequence ID" value="NZ_VDMN01000003.1"/>
</dbReference>
<dbReference type="SUPFAM" id="SSF53300">
    <property type="entry name" value="vWA-like"/>
    <property type="match status" value="1"/>
</dbReference>
<dbReference type="Gene3D" id="3.40.50.410">
    <property type="entry name" value="von Willebrand factor, type A domain"/>
    <property type="match status" value="1"/>
</dbReference>
<dbReference type="InterPro" id="IPR036465">
    <property type="entry name" value="vWFA_dom_sf"/>
</dbReference>
<accession>A0A5C4XGX1</accession>
<organism evidence="2 3">
    <name type="scientific">Aliirhizobium smilacinae</name>
    <dbReference type="NCBI Taxonomy" id="1395944"/>
    <lineage>
        <taxon>Bacteria</taxon>
        <taxon>Pseudomonadati</taxon>
        <taxon>Pseudomonadota</taxon>
        <taxon>Alphaproteobacteria</taxon>
        <taxon>Hyphomicrobiales</taxon>
        <taxon>Rhizobiaceae</taxon>
        <taxon>Aliirhizobium</taxon>
    </lineage>
</organism>
<dbReference type="EMBL" id="VDMN01000003">
    <property type="protein sequence ID" value="TNM62592.1"/>
    <property type="molecule type" value="Genomic_DNA"/>
</dbReference>
<reference evidence="2 3" key="1">
    <citation type="submission" date="2019-06" db="EMBL/GenBank/DDBJ databases">
        <title>The draft genome of Rhizobium smilacinae PTYR-5.</title>
        <authorList>
            <person name="Liu L."/>
            <person name="Li L."/>
            <person name="Zhang X."/>
        </authorList>
    </citation>
    <scope>NUCLEOTIDE SEQUENCE [LARGE SCALE GENOMIC DNA]</scope>
    <source>
        <strain evidence="2 3">PTYR-5</strain>
    </source>
</reference>
<evidence type="ECO:0000313" key="3">
    <source>
        <dbReference type="Proteomes" id="UP000311605"/>
    </source>
</evidence>
<proteinExistence type="predicted"/>
<comment type="caution">
    <text evidence="2">The sequence shown here is derived from an EMBL/GenBank/DDBJ whole genome shotgun (WGS) entry which is preliminary data.</text>
</comment>
<evidence type="ECO:0000259" key="1">
    <source>
        <dbReference type="PROSITE" id="PS50234"/>
    </source>
</evidence>
<dbReference type="PROSITE" id="PS50234">
    <property type="entry name" value="VWFA"/>
    <property type="match status" value="1"/>
</dbReference>
<dbReference type="InterPro" id="IPR002035">
    <property type="entry name" value="VWF_A"/>
</dbReference>
<feature type="domain" description="VWFA" evidence="1">
    <location>
        <begin position="159"/>
        <end position="376"/>
    </location>
</feature>
<keyword evidence="3" id="KW-1185">Reference proteome</keyword>
<name>A0A5C4XGX1_9HYPH</name>
<dbReference type="InterPro" id="IPR028087">
    <property type="entry name" value="Tad_N"/>
</dbReference>
<dbReference type="AlphaFoldDB" id="A0A5C4XGX1"/>